<dbReference type="GO" id="GO:0005506">
    <property type="term" value="F:iron ion binding"/>
    <property type="evidence" value="ECO:0007669"/>
    <property type="project" value="InterPro"/>
</dbReference>
<sequence length="156" mass="18088">MFVMVAGHDTSSVLNTFLVRLLANDPAVYAAVLQEQEEIAKDKSMGEFLTWEDLTKMKYTWRVAMETLRMIPPSFGGFRNTLKDVEYNGYLIPKGWQIFWVTSMTHMDNTIFPDHRSLIRVDLRTKHLFHPTATFHLELDIGFVQEMSLQGSKPFL</sequence>
<evidence type="ECO:0000313" key="5">
    <source>
        <dbReference type="EMBL" id="KAK2639670.1"/>
    </source>
</evidence>
<dbReference type="EMBL" id="JANJYI010000008">
    <property type="protein sequence ID" value="KAK2639670.1"/>
    <property type="molecule type" value="Genomic_DNA"/>
</dbReference>
<accession>A0AAD9TQ30</accession>
<dbReference type="Proteomes" id="UP001280121">
    <property type="component" value="Unassembled WGS sequence"/>
</dbReference>
<comment type="pathway">
    <text evidence="1">Secondary metabolite biosynthesis; terpenoid biosynthesis.</text>
</comment>
<dbReference type="GO" id="GO:0016125">
    <property type="term" value="P:sterol metabolic process"/>
    <property type="evidence" value="ECO:0007669"/>
    <property type="project" value="TreeGrafter"/>
</dbReference>
<dbReference type="Pfam" id="PF00067">
    <property type="entry name" value="p450"/>
    <property type="match status" value="1"/>
</dbReference>
<comment type="caution">
    <text evidence="5">The sequence shown here is derived from an EMBL/GenBank/DDBJ whole genome shotgun (WGS) entry which is preliminary data.</text>
</comment>
<evidence type="ECO:0000256" key="4">
    <source>
        <dbReference type="ARBA" id="ARBA00023004"/>
    </source>
</evidence>
<dbReference type="GO" id="GO:0020037">
    <property type="term" value="F:heme binding"/>
    <property type="evidence" value="ECO:0007669"/>
    <property type="project" value="InterPro"/>
</dbReference>
<evidence type="ECO:0000256" key="3">
    <source>
        <dbReference type="ARBA" id="ARBA00022723"/>
    </source>
</evidence>
<evidence type="ECO:0008006" key="7">
    <source>
        <dbReference type="Google" id="ProtNLM"/>
    </source>
</evidence>
<reference evidence="5" key="1">
    <citation type="journal article" date="2023" name="Plant J.">
        <title>Genome sequences and population genomics provide insights into the demographic history, inbreeding, and mutation load of two 'living fossil' tree species of Dipteronia.</title>
        <authorList>
            <person name="Feng Y."/>
            <person name="Comes H.P."/>
            <person name="Chen J."/>
            <person name="Zhu S."/>
            <person name="Lu R."/>
            <person name="Zhang X."/>
            <person name="Li P."/>
            <person name="Qiu J."/>
            <person name="Olsen K.M."/>
            <person name="Qiu Y."/>
        </authorList>
    </citation>
    <scope>NUCLEOTIDE SEQUENCE</scope>
    <source>
        <strain evidence="5">KIB01</strain>
    </source>
</reference>
<dbReference type="AlphaFoldDB" id="A0AAD9TQ30"/>
<dbReference type="PANTHER" id="PTHR24286">
    <property type="entry name" value="CYTOCHROME P450 26"/>
    <property type="match status" value="1"/>
</dbReference>
<evidence type="ECO:0000256" key="2">
    <source>
        <dbReference type="ARBA" id="ARBA00010617"/>
    </source>
</evidence>
<protein>
    <recommendedName>
        <fullName evidence="7">Cytochrome P450</fullName>
    </recommendedName>
</protein>
<name>A0AAD9TQ30_9ROSI</name>
<dbReference type="GO" id="GO:0004497">
    <property type="term" value="F:monooxygenase activity"/>
    <property type="evidence" value="ECO:0007669"/>
    <property type="project" value="InterPro"/>
</dbReference>
<keyword evidence="4" id="KW-0408">Iron</keyword>
<comment type="similarity">
    <text evidence="2">Belongs to the cytochrome P450 family.</text>
</comment>
<gene>
    <name evidence="5" type="ORF">Ddye_027465</name>
</gene>
<dbReference type="GO" id="GO:0016705">
    <property type="term" value="F:oxidoreductase activity, acting on paired donors, with incorporation or reduction of molecular oxygen"/>
    <property type="evidence" value="ECO:0007669"/>
    <property type="project" value="InterPro"/>
</dbReference>
<keyword evidence="6" id="KW-1185">Reference proteome</keyword>
<organism evidence="5 6">
    <name type="scientific">Dipteronia dyeriana</name>
    <dbReference type="NCBI Taxonomy" id="168575"/>
    <lineage>
        <taxon>Eukaryota</taxon>
        <taxon>Viridiplantae</taxon>
        <taxon>Streptophyta</taxon>
        <taxon>Embryophyta</taxon>
        <taxon>Tracheophyta</taxon>
        <taxon>Spermatophyta</taxon>
        <taxon>Magnoliopsida</taxon>
        <taxon>eudicotyledons</taxon>
        <taxon>Gunneridae</taxon>
        <taxon>Pentapetalae</taxon>
        <taxon>rosids</taxon>
        <taxon>malvids</taxon>
        <taxon>Sapindales</taxon>
        <taxon>Sapindaceae</taxon>
        <taxon>Hippocastanoideae</taxon>
        <taxon>Acereae</taxon>
        <taxon>Dipteronia</taxon>
    </lineage>
</organism>
<evidence type="ECO:0000313" key="6">
    <source>
        <dbReference type="Proteomes" id="UP001280121"/>
    </source>
</evidence>
<dbReference type="InterPro" id="IPR036396">
    <property type="entry name" value="Cyt_P450_sf"/>
</dbReference>
<dbReference type="InterPro" id="IPR001128">
    <property type="entry name" value="Cyt_P450"/>
</dbReference>
<keyword evidence="3" id="KW-0479">Metal-binding</keyword>
<dbReference type="PANTHER" id="PTHR24286:SF190">
    <property type="entry name" value="CYTOCHROME P450"/>
    <property type="match status" value="1"/>
</dbReference>
<proteinExistence type="inferred from homology"/>
<dbReference type="SUPFAM" id="SSF48264">
    <property type="entry name" value="Cytochrome P450"/>
    <property type="match status" value="1"/>
</dbReference>
<evidence type="ECO:0000256" key="1">
    <source>
        <dbReference type="ARBA" id="ARBA00004721"/>
    </source>
</evidence>
<dbReference type="Gene3D" id="1.10.630.10">
    <property type="entry name" value="Cytochrome P450"/>
    <property type="match status" value="1"/>
</dbReference>